<dbReference type="RefSeq" id="WP_213353160.1">
    <property type="nucleotide sequence ID" value="NZ_JAHBGB010000033.1"/>
</dbReference>
<dbReference type="EMBL" id="JBHUHD010000001">
    <property type="protein sequence ID" value="MFD2140174.1"/>
    <property type="molecule type" value="Genomic_DNA"/>
</dbReference>
<comment type="caution">
    <text evidence="1">The sequence shown here is derived from an EMBL/GenBank/DDBJ whole genome shotgun (WGS) entry which is preliminary data.</text>
</comment>
<organism evidence="1 2">
    <name type="scientific">Ancylobacter oerskovii</name>
    <dbReference type="NCBI Taxonomy" id="459519"/>
    <lineage>
        <taxon>Bacteria</taxon>
        <taxon>Pseudomonadati</taxon>
        <taxon>Pseudomonadota</taxon>
        <taxon>Alphaproteobacteria</taxon>
        <taxon>Hyphomicrobiales</taxon>
        <taxon>Xanthobacteraceae</taxon>
        <taxon>Ancylobacter</taxon>
    </lineage>
</organism>
<evidence type="ECO:0000313" key="2">
    <source>
        <dbReference type="Proteomes" id="UP001597299"/>
    </source>
</evidence>
<evidence type="ECO:0000313" key="1">
    <source>
        <dbReference type="EMBL" id="MFD2140174.1"/>
    </source>
</evidence>
<accession>A0ABW4YVT5</accession>
<sequence length="69" mass="7589">MADAVTLQQRLEKLREARASGVRRVRYSDGREHEYRSDAELASAIADIERQLSAGAAPKVAYLVSSKGL</sequence>
<dbReference type="Proteomes" id="UP001597299">
    <property type="component" value="Unassembled WGS sequence"/>
</dbReference>
<name>A0ABW4YVT5_9HYPH</name>
<keyword evidence="2" id="KW-1185">Reference proteome</keyword>
<gene>
    <name evidence="1" type="ORF">ACFSNC_07185</name>
</gene>
<proteinExistence type="predicted"/>
<protein>
    <submittedName>
        <fullName evidence="1">Phage head-tail joining protein</fullName>
    </submittedName>
</protein>
<reference evidence="2" key="1">
    <citation type="journal article" date="2019" name="Int. J. Syst. Evol. Microbiol.">
        <title>The Global Catalogue of Microorganisms (GCM) 10K type strain sequencing project: providing services to taxonomists for standard genome sequencing and annotation.</title>
        <authorList>
            <consortium name="The Broad Institute Genomics Platform"/>
            <consortium name="The Broad Institute Genome Sequencing Center for Infectious Disease"/>
            <person name="Wu L."/>
            <person name="Ma J."/>
        </authorList>
    </citation>
    <scope>NUCLEOTIDE SEQUENCE [LARGE SCALE GENOMIC DNA]</scope>
    <source>
        <strain evidence="2">CCM 7435</strain>
    </source>
</reference>
<dbReference type="NCBIfam" id="NF047331">
    <property type="entry name" value="phage_HTJ"/>
    <property type="match status" value="1"/>
</dbReference>